<protein>
    <submittedName>
        <fullName evidence="1">Uncharacterized protein</fullName>
    </submittedName>
</protein>
<organism evidence="1 2">
    <name type="scientific">Choiromyces venosus 120613-1</name>
    <dbReference type="NCBI Taxonomy" id="1336337"/>
    <lineage>
        <taxon>Eukaryota</taxon>
        <taxon>Fungi</taxon>
        <taxon>Dikarya</taxon>
        <taxon>Ascomycota</taxon>
        <taxon>Pezizomycotina</taxon>
        <taxon>Pezizomycetes</taxon>
        <taxon>Pezizales</taxon>
        <taxon>Tuberaceae</taxon>
        <taxon>Choiromyces</taxon>
    </lineage>
</organism>
<dbReference type="Proteomes" id="UP000276215">
    <property type="component" value="Unassembled WGS sequence"/>
</dbReference>
<keyword evidence="2" id="KW-1185">Reference proteome</keyword>
<sequence length="159" mass="17704">MPILRVQVAHIPRTFLSRGLPHYGLPYYGLPPHLRGFNTSKKYNTLDIDADGGTEQHSPKHTMEHGFPAEGSAAARIIALKKSVEVHGVQLRVVDQRLDQGFKDLKDEIRALSERTECGLQRNDRWMIVLIGFFILKGGYDTASSQGWLPGTKSPIGAQ</sequence>
<reference evidence="1 2" key="1">
    <citation type="journal article" date="2018" name="Nat. Ecol. Evol.">
        <title>Pezizomycetes genomes reveal the molecular basis of ectomycorrhizal truffle lifestyle.</title>
        <authorList>
            <person name="Murat C."/>
            <person name="Payen T."/>
            <person name="Noel B."/>
            <person name="Kuo A."/>
            <person name="Morin E."/>
            <person name="Chen J."/>
            <person name="Kohler A."/>
            <person name="Krizsan K."/>
            <person name="Balestrini R."/>
            <person name="Da Silva C."/>
            <person name="Montanini B."/>
            <person name="Hainaut M."/>
            <person name="Levati E."/>
            <person name="Barry K.W."/>
            <person name="Belfiori B."/>
            <person name="Cichocki N."/>
            <person name="Clum A."/>
            <person name="Dockter R.B."/>
            <person name="Fauchery L."/>
            <person name="Guy J."/>
            <person name="Iotti M."/>
            <person name="Le Tacon F."/>
            <person name="Lindquist E.A."/>
            <person name="Lipzen A."/>
            <person name="Malagnac F."/>
            <person name="Mello A."/>
            <person name="Molinier V."/>
            <person name="Miyauchi S."/>
            <person name="Poulain J."/>
            <person name="Riccioni C."/>
            <person name="Rubini A."/>
            <person name="Sitrit Y."/>
            <person name="Splivallo R."/>
            <person name="Traeger S."/>
            <person name="Wang M."/>
            <person name="Zifcakova L."/>
            <person name="Wipf D."/>
            <person name="Zambonelli A."/>
            <person name="Paolocci F."/>
            <person name="Nowrousian M."/>
            <person name="Ottonello S."/>
            <person name="Baldrian P."/>
            <person name="Spatafora J.W."/>
            <person name="Henrissat B."/>
            <person name="Nagy L.G."/>
            <person name="Aury J.M."/>
            <person name="Wincker P."/>
            <person name="Grigoriev I.V."/>
            <person name="Bonfante P."/>
            <person name="Martin F.M."/>
        </authorList>
    </citation>
    <scope>NUCLEOTIDE SEQUENCE [LARGE SCALE GENOMIC DNA]</scope>
    <source>
        <strain evidence="1 2">120613-1</strain>
    </source>
</reference>
<evidence type="ECO:0000313" key="1">
    <source>
        <dbReference type="EMBL" id="RPA99249.1"/>
    </source>
</evidence>
<gene>
    <name evidence="1" type="ORF">L873DRAFT_1843776</name>
</gene>
<proteinExistence type="predicted"/>
<dbReference type="EMBL" id="ML120389">
    <property type="protein sequence ID" value="RPA99249.1"/>
    <property type="molecule type" value="Genomic_DNA"/>
</dbReference>
<evidence type="ECO:0000313" key="2">
    <source>
        <dbReference type="Proteomes" id="UP000276215"/>
    </source>
</evidence>
<name>A0A3N4JLX8_9PEZI</name>
<dbReference type="AlphaFoldDB" id="A0A3N4JLX8"/>
<accession>A0A3N4JLX8</accession>